<reference evidence="2" key="1">
    <citation type="submission" date="2018-05" db="EMBL/GenBank/DDBJ databases">
        <authorList>
            <person name="Lanie J.A."/>
            <person name="Ng W.-L."/>
            <person name="Kazmierczak K.M."/>
            <person name="Andrzejewski T.M."/>
            <person name="Davidsen T.M."/>
            <person name="Wayne K.J."/>
            <person name="Tettelin H."/>
            <person name="Glass J.I."/>
            <person name="Rusch D."/>
            <person name="Podicherti R."/>
            <person name="Tsui H.-C.T."/>
            <person name="Winkler M.E."/>
        </authorList>
    </citation>
    <scope>NUCLEOTIDE SEQUENCE</scope>
</reference>
<dbReference type="EMBL" id="UINC01073763">
    <property type="protein sequence ID" value="SVC10391.1"/>
    <property type="molecule type" value="Genomic_DNA"/>
</dbReference>
<dbReference type="Gene3D" id="1.10.150.250">
    <property type="entry name" value="Flavinator of succinate dehydrogenase"/>
    <property type="match status" value="1"/>
</dbReference>
<dbReference type="InterPro" id="IPR005631">
    <property type="entry name" value="SDH"/>
</dbReference>
<dbReference type="PANTHER" id="PTHR12469:SF2">
    <property type="entry name" value="SUCCINATE DEHYDROGENASE ASSEMBLY FACTOR 2, MITOCHONDRIAL"/>
    <property type="match status" value="1"/>
</dbReference>
<gene>
    <name evidence="2" type="ORF">METZ01_LOCUS263245</name>
</gene>
<sequence>MQHSLETRKKRLRYRTNHTGIRETDVLMGGFVAEYGDSLDGEAIGALEDLLEGAHDPEILDWITGRHSIPERFRTSTMERIVKFVRERHSY</sequence>
<dbReference type="PANTHER" id="PTHR12469">
    <property type="entry name" value="PROTEIN EMI5 HOMOLOG, MITOCHONDRIAL"/>
    <property type="match status" value="1"/>
</dbReference>
<dbReference type="GO" id="GO:0034553">
    <property type="term" value="P:mitochondrial respiratory chain complex II assembly"/>
    <property type="evidence" value="ECO:0007669"/>
    <property type="project" value="TreeGrafter"/>
</dbReference>
<keyword evidence="1" id="KW-0143">Chaperone</keyword>
<name>A0A382JIA0_9ZZZZ</name>
<dbReference type="InterPro" id="IPR036714">
    <property type="entry name" value="SDH_sf"/>
</dbReference>
<dbReference type="GO" id="GO:0005739">
    <property type="term" value="C:mitochondrion"/>
    <property type="evidence" value="ECO:0007669"/>
    <property type="project" value="TreeGrafter"/>
</dbReference>
<dbReference type="GO" id="GO:0006121">
    <property type="term" value="P:mitochondrial electron transport, succinate to ubiquinone"/>
    <property type="evidence" value="ECO:0007669"/>
    <property type="project" value="TreeGrafter"/>
</dbReference>
<evidence type="ECO:0008006" key="3">
    <source>
        <dbReference type="Google" id="ProtNLM"/>
    </source>
</evidence>
<dbReference type="SUPFAM" id="SSF109910">
    <property type="entry name" value="YgfY-like"/>
    <property type="match status" value="1"/>
</dbReference>
<dbReference type="GO" id="GO:0006099">
    <property type="term" value="P:tricarboxylic acid cycle"/>
    <property type="evidence" value="ECO:0007669"/>
    <property type="project" value="TreeGrafter"/>
</dbReference>
<dbReference type="Pfam" id="PF03937">
    <property type="entry name" value="Sdh5"/>
    <property type="match status" value="1"/>
</dbReference>
<evidence type="ECO:0000256" key="1">
    <source>
        <dbReference type="ARBA" id="ARBA00023186"/>
    </source>
</evidence>
<proteinExistence type="predicted"/>
<protein>
    <recommendedName>
        <fullName evidence="3">FAD assembly factor SdhE</fullName>
    </recommendedName>
</protein>
<evidence type="ECO:0000313" key="2">
    <source>
        <dbReference type="EMBL" id="SVC10391.1"/>
    </source>
</evidence>
<dbReference type="AlphaFoldDB" id="A0A382JIA0"/>
<organism evidence="2">
    <name type="scientific">marine metagenome</name>
    <dbReference type="NCBI Taxonomy" id="408172"/>
    <lineage>
        <taxon>unclassified sequences</taxon>
        <taxon>metagenomes</taxon>
        <taxon>ecological metagenomes</taxon>
    </lineage>
</organism>
<accession>A0A382JIA0</accession>